<comment type="subcellular location">
    <subcellularLocation>
        <location evidence="1">Cytoplasm</location>
    </subcellularLocation>
</comment>
<gene>
    <name evidence="9" type="ORF">IV38_GL001792</name>
    <name evidence="10" type="ORF">IV40_GL001764</name>
</gene>
<keyword evidence="5" id="KW-0808">Transferase</keyword>
<evidence type="ECO:0000256" key="2">
    <source>
        <dbReference type="ARBA" id="ARBA00022448"/>
    </source>
</evidence>
<keyword evidence="7" id="KW-0418">Kinase</keyword>
<dbReference type="PROSITE" id="PS51096">
    <property type="entry name" value="PTS_EIIA_TYPE_4"/>
    <property type="match status" value="1"/>
</dbReference>
<evidence type="ECO:0000256" key="6">
    <source>
        <dbReference type="ARBA" id="ARBA00022683"/>
    </source>
</evidence>
<evidence type="ECO:0000313" key="10">
    <source>
        <dbReference type="EMBL" id="KRN30577.1"/>
    </source>
</evidence>
<evidence type="ECO:0000313" key="9">
    <source>
        <dbReference type="EMBL" id="KRN27952.1"/>
    </source>
</evidence>
<dbReference type="Gene3D" id="3.40.50.510">
    <property type="entry name" value="Phosphotransferase system, mannose-type IIA component"/>
    <property type="match status" value="1"/>
</dbReference>
<dbReference type="GO" id="GO:0005737">
    <property type="term" value="C:cytoplasm"/>
    <property type="evidence" value="ECO:0007669"/>
    <property type="project" value="UniProtKB-SubCell"/>
</dbReference>
<dbReference type="AlphaFoldDB" id="A0A0R2FHD9"/>
<dbReference type="Proteomes" id="UP000051751">
    <property type="component" value="Unassembled WGS sequence"/>
</dbReference>
<dbReference type="RefSeq" id="WP_057770507.1">
    <property type="nucleotide sequence ID" value="NZ_JQAT01000005.1"/>
</dbReference>
<keyword evidence="4" id="KW-0762">Sugar transport</keyword>
<feature type="domain" description="PTS EIIA type-4" evidence="8">
    <location>
        <begin position="1"/>
        <end position="124"/>
    </location>
</feature>
<sequence length="137" mass="15058">MLAIILASHGRFAASIQESAEMIYGKIQPIQAVNFMPEEHPADLLAKYQAALASFPPEADVLFIVDLWGGSPFTVARRLVEQAPDRMALVTGLNLPMLIEAYFVRDQPLEQVVAEVEKAARKGVGHLETQKNNGDDE</sequence>
<dbReference type="EMBL" id="JQAZ01000006">
    <property type="protein sequence ID" value="KRN30577.1"/>
    <property type="molecule type" value="Genomic_DNA"/>
</dbReference>
<dbReference type="GO" id="GO:0016301">
    <property type="term" value="F:kinase activity"/>
    <property type="evidence" value="ECO:0007669"/>
    <property type="project" value="UniProtKB-KW"/>
</dbReference>
<dbReference type="SUPFAM" id="SSF53062">
    <property type="entry name" value="PTS system fructose IIA component-like"/>
    <property type="match status" value="1"/>
</dbReference>
<dbReference type="InterPro" id="IPR004701">
    <property type="entry name" value="PTS_EIIA_man-typ"/>
</dbReference>
<reference evidence="11 12" key="1">
    <citation type="journal article" date="2015" name="Genome Announc.">
        <title>Expanding the biotechnology potential of lactobacilli through comparative genomics of 213 strains and associated genera.</title>
        <authorList>
            <person name="Sun Z."/>
            <person name="Harris H.M."/>
            <person name="McCann A."/>
            <person name="Guo C."/>
            <person name="Argimon S."/>
            <person name="Zhang W."/>
            <person name="Yang X."/>
            <person name="Jeffery I.B."/>
            <person name="Cooney J.C."/>
            <person name="Kagawa T.F."/>
            <person name="Liu W."/>
            <person name="Song Y."/>
            <person name="Salvetti E."/>
            <person name="Wrobel A."/>
            <person name="Rasinkangas P."/>
            <person name="Parkhill J."/>
            <person name="Rea M.C."/>
            <person name="O'Sullivan O."/>
            <person name="Ritari J."/>
            <person name="Douillard F.P."/>
            <person name="Paul Ross R."/>
            <person name="Yang R."/>
            <person name="Briner A.E."/>
            <person name="Felis G.E."/>
            <person name="de Vos W.M."/>
            <person name="Barrangou R."/>
            <person name="Klaenhammer T.R."/>
            <person name="Caufield P.W."/>
            <person name="Cui Y."/>
            <person name="Zhang H."/>
            <person name="O'Toole P.W."/>
        </authorList>
    </citation>
    <scope>NUCLEOTIDE SEQUENCE [LARGE SCALE GENOMIC DNA]</scope>
    <source>
        <strain evidence="9 12">ATCC BAA-66</strain>
        <strain evidence="10 11">DSM 13344</strain>
    </source>
</reference>
<dbReference type="GO" id="GO:0016020">
    <property type="term" value="C:membrane"/>
    <property type="evidence" value="ECO:0007669"/>
    <property type="project" value="InterPro"/>
</dbReference>
<name>A0A0R2FHD9_9LACO</name>
<keyword evidence="2" id="KW-0813">Transport</keyword>
<protein>
    <submittedName>
        <fullName evidence="9">Mannose PTS, EIIA</fullName>
    </submittedName>
</protein>
<comment type="caution">
    <text evidence="9">The sequence shown here is derived from an EMBL/GenBank/DDBJ whole genome shotgun (WGS) entry which is preliminary data.</text>
</comment>
<dbReference type="PANTHER" id="PTHR33799">
    <property type="entry name" value="PTS PERMEASE-RELATED-RELATED"/>
    <property type="match status" value="1"/>
</dbReference>
<evidence type="ECO:0000256" key="3">
    <source>
        <dbReference type="ARBA" id="ARBA00022490"/>
    </source>
</evidence>
<keyword evidence="3" id="KW-0963">Cytoplasm</keyword>
<dbReference type="InterPro" id="IPR036662">
    <property type="entry name" value="PTS_EIIA_man-typ_sf"/>
</dbReference>
<dbReference type="InterPro" id="IPR051471">
    <property type="entry name" value="Bacterial_PTS_sugar_comp"/>
</dbReference>
<proteinExistence type="predicted"/>
<evidence type="ECO:0000259" key="8">
    <source>
        <dbReference type="PROSITE" id="PS51096"/>
    </source>
</evidence>
<accession>A0A0R2FHD9</accession>
<dbReference type="Pfam" id="PF03610">
    <property type="entry name" value="EIIA-man"/>
    <property type="match status" value="1"/>
</dbReference>
<evidence type="ECO:0000256" key="4">
    <source>
        <dbReference type="ARBA" id="ARBA00022597"/>
    </source>
</evidence>
<dbReference type="PATRIC" id="fig|81857.3.peg.1809"/>
<evidence type="ECO:0000256" key="5">
    <source>
        <dbReference type="ARBA" id="ARBA00022679"/>
    </source>
</evidence>
<dbReference type="Proteomes" id="UP000051645">
    <property type="component" value="Unassembled WGS sequence"/>
</dbReference>
<dbReference type="STRING" id="81857.IV38_GL001792"/>
<dbReference type="OrthoDB" id="9799827at2"/>
<keyword evidence="6" id="KW-0598">Phosphotransferase system</keyword>
<evidence type="ECO:0000313" key="11">
    <source>
        <dbReference type="Proteomes" id="UP000051645"/>
    </source>
</evidence>
<dbReference type="EMBL" id="JQAT01000005">
    <property type="protein sequence ID" value="KRN27952.1"/>
    <property type="molecule type" value="Genomic_DNA"/>
</dbReference>
<evidence type="ECO:0000313" key="12">
    <source>
        <dbReference type="Proteomes" id="UP000051751"/>
    </source>
</evidence>
<organism evidence="9 12">
    <name type="scientific">Lactobacillus selangorensis</name>
    <dbReference type="NCBI Taxonomy" id="81857"/>
    <lineage>
        <taxon>Bacteria</taxon>
        <taxon>Bacillati</taxon>
        <taxon>Bacillota</taxon>
        <taxon>Bacilli</taxon>
        <taxon>Lactobacillales</taxon>
        <taxon>Lactobacillaceae</taxon>
        <taxon>Lactobacillus</taxon>
    </lineage>
</organism>
<keyword evidence="11" id="KW-1185">Reference proteome</keyword>
<dbReference type="GO" id="GO:0009401">
    <property type="term" value="P:phosphoenolpyruvate-dependent sugar phosphotransferase system"/>
    <property type="evidence" value="ECO:0007669"/>
    <property type="project" value="UniProtKB-KW"/>
</dbReference>
<evidence type="ECO:0000256" key="7">
    <source>
        <dbReference type="ARBA" id="ARBA00022777"/>
    </source>
</evidence>
<dbReference type="InterPro" id="IPR033887">
    <property type="entry name" value="PTS_IIA_man"/>
</dbReference>
<evidence type="ECO:0000256" key="1">
    <source>
        <dbReference type="ARBA" id="ARBA00004496"/>
    </source>
</evidence>
<dbReference type="CDD" id="cd00006">
    <property type="entry name" value="PTS_IIA_man"/>
    <property type="match status" value="1"/>
</dbReference>
<dbReference type="PANTHER" id="PTHR33799:SF1">
    <property type="entry name" value="PTS SYSTEM MANNOSE-SPECIFIC EIIAB COMPONENT-RELATED"/>
    <property type="match status" value="1"/>
</dbReference>